<name>A0A430QQ06_SCHBO</name>
<keyword evidence="1" id="KW-0342">GTP-binding</keyword>
<comment type="caution">
    <text evidence="4">The sequence shown here is derived from an EMBL/GenBank/DDBJ whole genome shotgun (WGS) entry which is preliminary data.</text>
</comment>
<feature type="coiled-coil region" evidence="2">
    <location>
        <begin position="353"/>
        <end position="420"/>
    </location>
</feature>
<gene>
    <name evidence="4" type="ORF">DC041_0003939</name>
</gene>
<feature type="domain" description="Septin-type G" evidence="3">
    <location>
        <begin position="170"/>
        <end position="337"/>
    </location>
</feature>
<dbReference type="PROSITE" id="PS51719">
    <property type="entry name" value="G_SEPTIN"/>
    <property type="match status" value="1"/>
</dbReference>
<keyword evidence="5" id="KW-1185">Reference proteome</keyword>
<evidence type="ECO:0000256" key="1">
    <source>
        <dbReference type="RuleBase" id="RU004560"/>
    </source>
</evidence>
<protein>
    <submittedName>
        <fullName evidence="4">Septin 7</fullName>
    </submittedName>
</protein>
<sequence>MSYQSPLHNGASKRSAYLGKDGLPNLDSLKIQSKDSNVDREFKIDSGAHVNGIATALANGISSVEGYVGYSNLPNQQSPLHNGASKRSAYLGKDGLPNLDSLKIQSKDSNVDREFKIDSGAHVNGIATALANGISSVEGYVGYSNLPNQNSENRSYYLFIEISMSLTLLSKINASMFITFFPGHSLKPLDLEFLSRIQDKVNVIPVIAKADTLTPEECREFKKTILSDLASRKIRVFEFIDPPECSDRSNDEELVKLRRLRDRVPFAIVGANTLITNNAGVRVRARSYPWGIVEVENMDHNDFAAIRYLLLSVYMQELRDVTHNVHYENYRNAKLSGIALESHFQTRDGKDPMALMEAEKKEHEAKMRKMEAEMEAVFDQKVEEKNQKLRELESDLMRRVEQMREQLKAQELEQEAARRAFELERQNWEENWREWDIGAEIGTNGPTLGLGERVMNEVIKERVKTEKKKKGLF</sequence>
<dbReference type="InterPro" id="IPR030379">
    <property type="entry name" value="G_SEPTIN_dom"/>
</dbReference>
<dbReference type="Gene3D" id="3.40.50.300">
    <property type="entry name" value="P-loop containing nucleotide triphosphate hydrolases"/>
    <property type="match status" value="1"/>
</dbReference>
<dbReference type="STRING" id="6184.A0A430QQ06"/>
<organism evidence="4 5">
    <name type="scientific">Schistosoma bovis</name>
    <name type="common">Blood fluke</name>
    <dbReference type="NCBI Taxonomy" id="6184"/>
    <lineage>
        <taxon>Eukaryota</taxon>
        <taxon>Metazoa</taxon>
        <taxon>Spiralia</taxon>
        <taxon>Lophotrochozoa</taxon>
        <taxon>Platyhelminthes</taxon>
        <taxon>Trematoda</taxon>
        <taxon>Digenea</taxon>
        <taxon>Strigeidida</taxon>
        <taxon>Schistosomatoidea</taxon>
        <taxon>Schistosomatidae</taxon>
        <taxon>Schistosoma</taxon>
    </lineage>
</organism>
<dbReference type="PANTHER" id="PTHR18884">
    <property type="entry name" value="SEPTIN"/>
    <property type="match status" value="1"/>
</dbReference>
<dbReference type="Pfam" id="PF00735">
    <property type="entry name" value="Septin"/>
    <property type="match status" value="1"/>
</dbReference>
<dbReference type="InterPro" id="IPR027417">
    <property type="entry name" value="P-loop_NTPase"/>
</dbReference>
<dbReference type="Proteomes" id="UP000290809">
    <property type="component" value="Unassembled WGS sequence"/>
</dbReference>
<evidence type="ECO:0000256" key="2">
    <source>
        <dbReference type="SAM" id="Coils"/>
    </source>
</evidence>
<reference evidence="4 5" key="1">
    <citation type="journal article" date="2019" name="PLoS Pathog.">
        <title>Genome sequence of the bovine parasite Schistosoma bovis Tanzania.</title>
        <authorList>
            <person name="Oey H."/>
            <person name="Zakrzewski M."/>
            <person name="Gobert G."/>
            <person name="Gravermann K."/>
            <person name="Stoye J."/>
            <person name="Jones M."/>
            <person name="Mcmanus D."/>
            <person name="Krause L."/>
        </authorList>
    </citation>
    <scope>NUCLEOTIDE SEQUENCE [LARGE SCALE GENOMIC DNA]</scope>
    <source>
        <strain evidence="4 5">TAN1997</strain>
    </source>
</reference>
<dbReference type="AlphaFoldDB" id="A0A430QQ06"/>
<dbReference type="GO" id="GO:0005525">
    <property type="term" value="F:GTP binding"/>
    <property type="evidence" value="ECO:0007669"/>
    <property type="project" value="UniProtKB-KW"/>
</dbReference>
<evidence type="ECO:0000313" key="5">
    <source>
        <dbReference type="Proteomes" id="UP000290809"/>
    </source>
</evidence>
<evidence type="ECO:0000259" key="3">
    <source>
        <dbReference type="PROSITE" id="PS51719"/>
    </source>
</evidence>
<dbReference type="EMBL" id="QMKO01001483">
    <property type="protein sequence ID" value="RTG89785.1"/>
    <property type="molecule type" value="Genomic_DNA"/>
</dbReference>
<accession>A0A430QQ06</accession>
<evidence type="ECO:0000313" key="4">
    <source>
        <dbReference type="EMBL" id="RTG89785.1"/>
    </source>
</evidence>
<keyword evidence="2" id="KW-0175">Coiled coil</keyword>
<proteinExistence type="inferred from homology"/>
<comment type="similarity">
    <text evidence="1">Belongs to the TRAFAC class TrmE-Era-EngA-EngB-Septin-like GTPase superfamily. Septin GTPase family.</text>
</comment>
<keyword evidence="1" id="KW-0547">Nucleotide-binding</keyword>